<organism evidence="1 2">
    <name type="scientific">Flagellimonas allohymeniacidonis</name>
    <dbReference type="NCBI Taxonomy" id="2517819"/>
    <lineage>
        <taxon>Bacteria</taxon>
        <taxon>Pseudomonadati</taxon>
        <taxon>Bacteroidota</taxon>
        <taxon>Flavobacteriia</taxon>
        <taxon>Flavobacteriales</taxon>
        <taxon>Flavobacteriaceae</taxon>
        <taxon>Flagellimonas</taxon>
    </lineage>
</organism>
<dbReference type="AlphaFoldDB" id="A0A4Q8QG82"/>
<dbReference type="OrthoDB" id="1450658at2"/>
<proteinExistence type="predicted"/>
<protein>
    <submittedName>
        <fullName evidence="1">Uncharacterized protein</fullName>
    </submittedName>
</protein>
<reference evidence="1 2" key="1">
    <citation type="submission" date="2019-02" db="EMBL/GenBank/DDBJ databases">
        <title>Draft genome sequence of Muricauda sp. 176CP4-71.</title>
        <authorList>
            <person name="Park J.-S."/>
        </authorList>
    </citation>
    <scope>NUCLEOTIDE SEQUENCE [LARGE SCALE GENOMIC DNA]</scope>
    <source>
        <strain evidence="1 2">176CP4-71</strain>
    </source>
</reference>
<gene>
    <name evidence="1" type="ORF">EW142_06685</name>
</gene>
<dbReference type="Proteomes" id="UP000291981">
    <property type="component" value="Unassembled WGS sequence"/>
</dbReference>
<comment type="caution">
    <text evidence="1">The sequence shown here is derived from an EMBL/GenBank/DDBJ whole genome shotgun (WGS) entry which is preliminary data.</text>
</comment>
<accession>A0A4Q8QG82</accession>
<keyword evidence="2" id="KW-1185">Reference proteome</keyword>
<dbReference type="EMBL" id="SGIU01000001">
    <property type="protein sequence ID" value="TAI49481.1"/>
    <property type="molecule type" value="Genomic_DNA"/>
</dbReference>
<dbReference type="RefSeq" id="WP_130611452.1">
    <property type="nucleotide sequence ID" value="NZ_SGIU01000001.1"/>
</dbReference>
<sequence>MKNAVLALFGVLSLVAQGQNQELEKLRLIENSVHIEEPKGILPHTRQLKPLDSLVLITFSKTTGELLEHKMITKGTLIRDLDLNQFQYYYFVVLIDRTAIFYMD</sequence>
<evidence type="ECO:0000313" key="1">
    <source>
        <dbReference type="EMBL" id="TAI49481.1"/>
    </source>
</evidence>
<name>A0A4Q8QG82_9FLAO</name>
<evidence type="ECO:0000313" key="2">
    <source>
        <dbReference type="Proteomes" id="UP000291981"/>
    </source>
</evidence>